<accession>A0ABV9YTY8</accession>
<evidence type="ECO:0000256" key="1">
    <source>
        <dbReference type="ARBA" id="ARBA00005820"/>
    </source>
</evidence>
<organism evidence="8 9">
    <name type="scientific">Actinomycetospora atypica</name>
    <dbReference type="NCBI Taxonomy" id="1290095"/>
    <lineage>
        <taxon>Bacteria</taxon>
        <taxon>Bacillati</taxon>
        <taxon>Actinomycetota</taxon>
        <taxon>Actinomycetes</taxon>
        <taxon>Pseudonocardiales</taxon>
        <taxon>Pseudonocardiaceae</taxon>
        <taxon>Actinomycetospora</taxon>
    </lineage>
</organism>
<dbReference type="SUPFAM" id="SSF48452">
    <property type="entry name" value="TPR-like"/>
    <property type="match status" value="1"/>
</dbReference>
<dbReference type="SMART" id="SM00862">
    <property type="entry name" value="Trans_reg_C"/>
    <property type="match status" value="1"/>
</dbReference>
<dbReference type="SUPFAM" id="SSF46894">
    <property type="entry name" value="C-terminal effector domain of the bipartite response regulators"/>
    <property type="match status" value="1"/>
</dbReference>
<keyword evidence="9" id="KW-1185">Reference proteome</keyword>
<evidence type="ECO:0000259" key="6">
    <source>
        <dbReference type="SMART" id="SM00862"/>
    </source>
</evidence>
<dbReference type="RefSeq" id="WP_378038249.1">
    <property type="nucleotide sequence ID" value="NZ_JBHSIV010000028.1"/>
</dbReference>
<comment type="similarity">
    <text evidence="1">Belongs to the AfsR/DnrI/RedD regulatory family.</text>
</comment>
<proteinExistence type="inferred from homology"/>
<dbReference type="InterPro" id="IPR027417">
    <property type="entry name" value="P-loop_NTPase"/>
</dbReference>
<dbReference type="InterPro" id="IPR005158">
    <property type="entry name" value="BTAD"/>
</dbReference>
<dbReference type="InterPro" id="IPR011990">
    <property type="entry name" value="TPR-like_helical_dom_sf"/>
</dbReference>
<feature type="compositionally biased region" description="Basic and acidic residues" evidence="5">
    <location>
        <begin position="263"/>
        <end position="273"/>
    </location>
</feature>
<dbReference type="InterPro" id="IPR036388">
    <property type="entry name" value="WH-like_DNA-bd_sf"/>
</dbReference>
<keyword evidence="4" id="KW-0804">Transcription</keyword>
<keyword evidence="2" id="KW-0805">Transcription regulation</keyword>
<evidence type="ECO:0000256" key="2">
    <source>
        <dbReference type="ARBA" id="ARBA00023015"/>
    </source>
</evidence>
<evidence type="ECO:0000259" key="7">
    <source>
        <dbReference type="SMART" id="SM01043"/>
    </source>
</evidence>
<dbReference type="Pfam" id="PF03704">
    <property type="entry name" value="BTAD"/>
    <property type="match status" value="1"/>
</dbReference>
<keyword evidence="3" id="KW-0238">DNA-binding</keyword>
<dbReference type="SMART" id="SM01043">
    <property type="entry name" value="BTAD"/>
    <property type="match status" value="1"/>
</dbReference>
<evidence type="ECO:0000313" key="9">
    <source>
        <dbReference type="Proteomes" id="UP001595947"/>
    </source>
</evidence>
<comment type="caution">
    <text evidence="8">The sequence shown here is derived from an EMBL/GenBank/DDBJ whole genome shotgun (WGS) entry which is preliminary data.</text>
</comment>
<dbReference type="Pfam" id="PF13191">
    <property type="entry name" value="AAA_16"/>
    <property type="match status" value="1"/>
</dbReference>
<dbReference type="InterPro" id="IPR041664">
    <property type="entry name" value="AAA_16"/>
</dbReference>
<evidence type="ECO:0000256" key="5">
    <source>
        <dbReference type="SAM" id="MobiDB-lite"/>
    </source>
</evidence>
<dbReference type="Proteomes" id="UP001595947">
    <property type="component" value="Unassembled WGS sequence"/>
</dbReference>
<sequence length="1040" mass="109872">MIGVRLLGAVAATVDGRPADLGGLQRRAVVARLAVAGGEVVPTDRLVDDLWAGEPPPRALAGLQAHVSHLRRVLEPGRAPRTPATVLVSAAGGYALRVGDGLDVTRAEELRRRARTEAPTIAAGTLREALALWSGAPLAEFADAAWAGPEIERLAELRRSLVEALAAVEPDARAVVDLLGPLVREEPLREEPVRLLALALYRSGRQAEALAAIAALRGRLADDLGLDPSPALAELEGRILRHDVSDGTPLTSGVSDVPSLTRPEPRPDDAPALVGRDRERDRLLTVADAVAAGPGRLALVVGEAGAGKSALADVLVADLARRGWRTVRGHCPEVDGAPPAWAWTEIAEGLHDGGASLTSGVSDVPSLTRGIEGTFHAGRALLAAVRDARRPLLVVLDDLHRGDEETWRLLRIVASAAVPAVLVVGTFRPGEVTDELVATVAALAAVTAERVELGGLAPDAVAALVAAEDVAIDDDAARGIAERTGGNPLFVREVARLARTVGLEEARRTVPAGVRDVLSHRAAQLPAASLSVLRRAAALGRDVDVSVLVALEDDEDRVLAACEAGVVTGLLVESGPDAVRFTHDLVRETLYDELPRLRRARLHAEVLRVLEALRPHDHAALARHALAAGPVAGLDRVLDHAERAAHEARRDGVPRTAADLLAAAVGLATDPARRVRLRCALASAYSHAGAGAPAVAERSTALVELARLPDDRELALRAATCVDGPVTFALAENGEVDRALVDLVGRLLATDLPAPDRVRLLVARAFAWHPREPELAMADADAAADLLPDDDDLRCLVLNARFWSLLRPDRWDGLDDLGTAMLAAADRARSLGHRSVGHHARFLHACHREDFAAARAHAATALAEAPDGQLAAVLSWTTIFRGMEATIEGRYDEAEALYVGFGEAMAARGLANASVLTFVGLVAVRHARGRLGDLVGMLAAEHAARGEVVAEPYAAALVAAGRLDEARRVWRPDIPVSRDWWWVLWTVLRAETALALGERAVAAGCRRDLEPWAGHLAGAMSGTATLGRVDEVLAALAREQ</sequence>
<feature type="region of interest" description="Disordered" evidence="5">
    <location>
        <begin position="244"/>
        <end position="273"/>
    </location>
</feature>
<dbReference type="PANTHER" id="PTHR35807">
    <property type="entry name" value="TRANSCRIPTIONAL REGULATOR REDD-RELATED"/>
    <property type="match status" value="1"/>
</dbReference>
<reference evidence="9" key="1">
    <citation type="journal article" date="2019" name="Int. J. Syst. Evol. Microbiol.">
        <title>The Global Catalogue of Microorganisms (GCM) 10K type strain sequencing project: providing services to taxonomists for standard genome sequencing and annotation.</title>
        <authorList>
            <consortium name="The Broad Institute Genomics Platform"/>
            <consortium name="The Broad Institute Genome Sequencing Center for Infectious Disease"/>
            <person name="Wu L."/>
            <person name="Ma J."/>
        </authorList>
    </citation>
    <scope>NUCLEOTIDE SEQUENCE [LARGE SCALE GENOMIC DNA]</scope>
    <source>
        <strain evidence="9">CGMCC 4.7093</strain>
    </source>
</reference>
<gene>
    <name evidence="8" type="ORF">ACFPBZ_21975</name>
</gene>
<dbReference type="Gene3D" id="1.10.10.10">
    <property type="entry name" value="Winged helix-like DNA-binding domain superfamily/Winged helix DNA-binding domain"/>
    <property type="match status" value="1"/>
</dbReference>
<dbReference type="InterPro" id="IPR016032">
    <property type="entry name" value="Sig_transdc_resp-reg_C-effctor"/>
</dbReference>
<dbReference type="Gene3D" id="3.40.50.300">
    <property type="entry name" value="P-loop containing nucleotide triphosphate hydrolases"/>
    <property type="match status" value="1"/>
</dbReference>
<evidence type="ECO:0000256" key="3">
    <source>
        <dbReference type="ARBA" id="ARBA00023125"/>
    </source>
</evidence>
<dbReference type="PANTHER" id="PTHR35807:SF1">
    <property type="entry name" value="TRANSCRIPTIONAL REGULATOR REDD"/>
    <property type="match status" value="1"/>
</dbReference>
<feature type="domain" description="Bacterial transcriptional activator" evidence="7">
    <location>
        <begin position="102"/>
        <end position="240"/>
    </location>
</feature>
<evidence type="ECO:0000313" key="8">
    <source>
        <dbReference type="EMBL" id="MFC5064908.1"/>
    </source>
</evidence>
<name>A0ABV9YTY8_9PSEU</name>
<dbReference type="InterPro" id="IPR001867">
    <property type="entry name" value="OmpR/PhoB-type_DNA-bd"/>
</dbReference>
<feature type="domain" description="OmpR/PhoB-type" evidence="6">
    <location>
        <begin position="16"/>
        <end position="96"/>
    </location>
</feature>
<dbReference type="EMBL" id="JBHSIV010000028">
    <property type="protein sequence ID" value="MFC5064908.1"/>
    <property type="molecule type" value="Genomic_DNA"/>
</dbReference>
<dbReference type="Gene3D" id="1.25.40.10">
    <property type="entry name" value="Tetratricopeptide repeat domain"/>
    <property type="match status" value="1"/>
</dbReference>
<dbReference type="InterPro" id="IPR051677">
    <property type="entry name" value="AfsR-DnrI-RedD_regulator"/>
</dbReference>
<evidence type="ECO:0000256" key="4">
    <source>
        <dbReference type="ARBA" id="ARBA00023163"/>
    </source>
</evidence>
<dbReference type="SUPFAM" id="SSF52540">
    <property type="entry name" value="P-loop containing nucleoside triphosphate hydrolases"/>
    <property type="match status" value="1"/>
</dbReference>
<protein>
    <submittedName>
        <fullName evidence="8">BTAD domain-containing putative transcriptional regulator</fullName>
    </submittedName>
</protein>